<dbReference type="Gene3D" id="3.40.220.10">
    <property type="entry name" value="Leucine Aminopeptidase, subunit E, domain 1"/>
    <property type="match status" value="1"/>
</dbReference>
<dbReference type="HAMAP" id="MF_00181">
    <property type="entry name" value="Cytosol_peptidase_M17"/>
    <property type="match status" value="1"/>
</dbReference>
<name>A0A3B0RC52_9ZZZZ</name>
<gene>
    <name evidence="8" type="ORF">MNBD_ALPHA02-1626</name>
</gene>
<accession>A0A3B0RC52</accession>
<proteinExistence type="inferred from homology"/>
<dbReference type="PROSITE" id="PS00631">
    <property type="entry name" value="CYTOSOL_AP"/>
    <property type="match status" value="1"/>
</dbReference>
<dbReference type="CDD" id="cd00433">
    <property type="entry name" value="Peptidase_M17"/>
    <property type="match status" value="1"/>
</dbReference>
<feature type="domain" description="Cytosol aminopeptidase" evidence="7">
    <location>
        <begin position="343"/>
        <end position="350"/>
    </location>
</feature>
<sequence>MNIKFIKNSAPTSDSHVIFVYSDRELSASAGKVDKATDGLVSRAMMVGHFEGKFGQTIDLVAPAGLDINRVLVVGLGDEADLDEVKSQKIGGKIMAKLIACGDESLSIAADAPKKANISGAEFAAHLAYGIRLRRYRFDKYFTKQEEAKKPSLIGVQIMCAAQTGAQNIFDDLDRVADGVSFARDLVTEPGNVVYPESYAEKIKELSDVGIDVEILAEDQMDELGMGALLGVGQGSACESHLVIMHWNGSENDDEPPVAFVGKGVTFDTGGISLKPGAGMEDMKFDMGGSAAVVGAMLALAGRNARVNAIGVVGLVENMPSSTAQRPGDVVTSMSGQTIEVINTDAEGRLVLADALWYTQDRFQPKFIIDLATLTGAMMVALGHEYAGIFSNDDDLCENLAKAGAQVDEPVWRMPIGKAYDKLIDSKIADMKNIGGKYAGSITAAQFLQRFVNDVPWVHIDIAGTAWKTEASDVADRGATGYGVRLLDQLVREFYED</sequence>
<reference evidence="8" key="1">
    <citation type="submission" date="2018-06" db="EMBL/GenBank/DDBJ databases">
        <authorList>
            <person name="Zhirakovskaya E."/>
        </authorList>
    </citation>
    <scope>NUCLEOTIDE SEQUENCE</scope>
</reference>
<dbReference type="EC" id="3.4.11.1" evidence="3"/>
<dbReference type="AlphaFoldDB" id="A0A3B0RC52"/>
<dbReference type="Pfam" id="PF02789">
    <property type="entry name" value="Peptidase_M17_N"/>
    <property type="match status" value="1"/>
</dbReference>
<dbReference type="GO" id="GO:0070006">
    <property type="term" value="F:metalloaminopeptidase activity"/>
    <property type="evidence" value="ECO:0007669"/>
    <property type="project" value="InterPro"/>
</dbReference>
<dbReference type="InterPro" id="IPR000819">
    <property type="entry name" value="Peptidase_M17_C"/>
</dbReference>
<evidence type="ECO:0000313" key="8">
    <source>
        <dbReference type="EMBL" id="VAV86506.1"/>
    </source>
</evidence>
<evidence type="ECO:0000256" key="5">
    <source>
        <dbReference type="ARBA" id="ARBA00022670"/>
    </source>
</evidence>
<dbReference type="GO" id="GO:0006508">
    <property type="term" value="P:proteolysis"/>
    <property type="evidence" value="ECO:0007669"/>
    <property type="project" value="UniProtKB-KW"/>
</dbReference>
<dbReference type="GO" id="GO:0005737">
    <property type="term" value="C:cytoplasm"/>
    <property type="evidence" value="ECO:0007669"/>
    <property type="project" value="InterPro"/>
</dbReference>
<dbReference type="NCBIfam" id="NF002074">
    <property type="entry name" value="PRK00913.1-4"/>
    <property type="match status" value="1"/>
</dbReference>
<evidence type="ECO:0000256" key="4">
    <source>
        <dbReference type="ARBA" id="ARBA00022438"/>
    </source>
</evidence>
<dbReference type="NCBIfam" id="NF002075">
    <property type="entry name" value="PRK00913.2-2"/>
    <property type="match status" value="1"/>
</dbReference>
<dbReference type="NCBIfam" id="NF002073">
    <property type="entry name" value="PRK00913.1-2"/>
    <property type="match status" value="1"/>
</dbReference>
<comment type="catalytic activity">
    <reaction evidence="1">
        <text>Release of an N-terminal amino acid, Xaa-|-Yaa-, in which Xaa is preferably Leu, but may be other amino acids including Pro although not Arg or Lys, and Yaa may be Pro. Amino acid amides and methyl esters are also readily hydrolyzed, but rates on arylamides are exceedingly low.</text>
        <dbReference type="EC" id="3.4.11.1"/>
    </reaction>
</comment>
<evidence type="ECO:0000256" key="1">
    <source>
        <dbReference type="ARBA" id="ARBA00000135"/>
    </source>
</evidence>
<dbReference type="SUPFAM" id="SSF52949">
    <property type="entry name" value="Macro domain-like"/>
    <property type="match status" value="1"/>
</dbReference>
<dbReference type="InterPro" id="IPR011356">
    <property type="entry name" value="Leucine_aapep/pepB"/>
</dbReference>
<evidence type="ECO:0000256" key="6">
    <source>
        <dbReference type="ARBA" id="ARBA00022801"/>
    </source>
</evidence>
<dbReference type="InterPro" id="IPR043472">
    <property type="entry name" value="Macro_dom-like"/>
</dbReference>
<keyword evidence="5" id="KW-0645">Protease</keyword>
<evidence type="ECO:0000256" key="2">
    <source>
        <dbReference type="ARBA" id="ARBA00009528"/>
    </source>
</evidence>
<dbReference type="PRINTS" id="PR00481">
    <property type="entry name" value="LAMNOPPTDASE"/>
</dbReference>
<dbReference type="PANTHER" id="PTHR11963">
    <property type="entry name" value="LEUCINE AMINOPEPTIDASE-RELATED"/>
    <property type="match status" value="1"/>
</dbReference>
<comment type="similarity">
    <text evidence="2">Belongs to the peptidase M17 family.</text>
</comment>
<dbReference type="GO" id="GO:0030145">
    <property type="term" value="F:manganese ion binding"/>
    <property type="evidence" value="ECO:0007669"/>
    <property type="project" value="InterPro"/>
</dbReference>
<evidence type="ECO:0000259" key="7">
    <source>
        <dbReference type="PROSITE" id="PS00631"/>
    </source>
</evidence>
<dbReference type="NCBIfam" id="NF002083">
    <property type="entry name" value="PRK00913.3-5"/>
    <property type="match status" value="1"/>
</dbReference>
<dbReference type="InterPro" id="IPR023042">
    <property type="entry name" value="Peptidase_M17_leu_NH2_pept"/>
</dbReference>
<dbReference type="SUPFAM" id="SSF53187">
    <property type="entry name" value="Zn-dependent exopeptidases"/>
    <property type="match status" value="1"/>
</dbReference>
<dbReference type="NCBIfam" id="NF002077">
    <property type="entry name" value="PRK00913.2-4"/>
    <property type="match status" value="1"/>
</dbReference>
<dbReference type="EMBL" id="UOED01000006">
    <property type="protein sequence ID" value="VAV86506.1"/>
    <property type="molecule type" value="Genomic_DNA"/>
</dbReference>
<dbReference type="InterPro" id="IPR008283">
    <property type="entry name" value="Peptidase_M17_N"/>
</dbReference>
<organism evidence="8">
    <name type="scientific">hydrothermal vent metagenome</name>
    <dbReference type="NCBI Taxonomy" id="652676"/>
    <lineage>
        <taxon>unclassified sequences</taxon>
        <taxon>metagenomes</taxon>
        <taxon>ecological metagenomes</taxon>
    </lineage>
</organism>
<keyword evidence="6 8" id="KW-0378">Hydrolase</keyword>
<dbReference type="Pfam" id="PF00883">
    <property type="entry name" value="Peptidase_M17"/>
    <property type="match status" value="1"/>
</dbReference>
<keyword evidence="4 8" id="KW-0031">Aminopeptidase</keyword>
<protein>
    <recommendedName>
        <fullName evidence="3">leucyl aminopeptidase</fullName>
        <ecNumber evidence="3">3.4.11.1</ecNumber>
    </recommendedName>
</protein>
<evidence type="ECO:0000256" key="3">
    <source>
        <dbReference type="ARBA" id="ARBA00012565"/>
    </source>
</evidence>
<dbReference type="PANTHER" id="PTHR11963:SF23">
    <property type="entry name" value="CYTOSOL AMINOPEPTIDASE"/>
    <property type="match status" value="1"/>
</dbReference>
<dbReference type="Gene3D" id="3.40.630.10">
    <property type="entry name" value="Zn peptidases"/>
    <property type="match status" value="1"/>
</dbReference>